<dbReference type="Proteomes" id="UP000192907">
    <property type="component" value="Unassembled WGS sequence"/>
</dbReference>
<dbReference type="AlphaFoldDB" id="A0A1Y6CAM4"/>
<protein>
    <submittedName>
        <fullName evidence="2">Uncharacterized protein</fullName>
    </submittedName>
</protein>
<sequence length="379" mass="43714">MSILKKVLMALMMACLAVPTFAQDQEGVDYLSLAGRLMRDGDYQRAEEILKKVPPNEVETEKYKTIRGLLWLYQEDYDAALESFDHIIEGGTEDRYVYIYKGQALYGLKMYEKALKVFARVDDLSASIPSIYLIRGRAHWSLNQKPQAWQMMARGEERFQDDFRFMRLRLTWMIEEGLLEQAYQLGAQIIGKNLFAMDDQMAIAAGLRNAGAHEQAIKLLEILRLRYPSSPNVLIQLAYSYMKRDKLLTAAQMFEKASYFNEKYIFEAAELYRRAGTYGLAMSLNHKIKDQKQKFRQRLAILIAMGDYESATFTEPELDRLGLLQQEELRYALAYAYFKTGALDKVEEHLARITEPGLFKKAVALRKEIANCQSSLNCV</sequence>
<dbReference type="EMBL" id="FWZT01000017">
    <property type="protein sequence ID" value="SMF54569.1"/>
    <property type="molecule type" value="Genomic_DNA"/>
</dbReference>
<dbReference type="Gene3D" id="1.25.40.10">
    <property type="entry name" value="Tetratricopeptide repeat domain"/>
    <property type="match status" value="2"/>
</dbReference>
<dbReference type="OrthoDB" id="7057973at2"/>
<name>A0A1Y6CAM4_9BACT</name>
<evidence type="ECO:0000313" key="2">
    <source>
        <dbReference type="EMBL" id="SMF54569.1"/>
    </source>
</evidence>
<feature type="signal peptide" evidence="1">
    <location>
        <begin position="1"/>
        <end position="22"/>
    </location>
</feature>
<dbReference type="InterPro" id="IPR011990">
    <property type="entry name" value="TPR-like_helical_dom_sf"/>
</dbReference>
<proteinExistence type="predicted"/>
<dbReference type="STRING" id="1513793.SAMN06296036_11719"/>
<feature type="chain" id="PRO_5012306040" evidence="1">
    <location>
        <begin position="23"/>
        <end position="379"/>
    </location>
</feature>
<reference evidence="3" key="1">
    <citation type="submission" date="2017-04" db="EMBL/GenBank/DDBJ databases">
        <authorList>
            <person name="Varghese N."/>
            <person name="Submissions S."/>
        </authorList>
    </citation>
    <scope>NUCLEOTIDE SEQUENCE [LARGE SCALE GENOMIC DNA]</scope>
    <source>
        <strain evidence="3">RKEM611</strain>
    </source>
</reference>
<accession>A0A1Y6CAM4</accession>
<keyword evidence="1" id="KW-0732">Signal</keyword>
<evidence type="ECO:0000256" key="1">
    <source>
        <dbReference type="SAM" id="SignalP"/>
    </source>
</evidence>
<organism evidence="2 3">
    <name type="scientific">Pseudobacteriovorax antillogorgiicola</name>
    <dbReference type="NCBI Taxonomy" id="1513793"/>
    <lineage>
        <taxon>Bacteria</taxon>
        <taxon>Pseudomonadati</taxon>
        <taxon>Bdellovibrionota</taxon>
        <taxon>Oligoflexia</taxon>
        <taxon>Oligoflexales</taxon>
        <taxon>Pseudobacteriovoracaceae</taxon>
        <taxon>Pseudobacteriovorax</taxon>
    </lineage>
</organism>
<gene>
    <name evidence="2" type="ORF">SAMN06296036_11719</name>
</gene>
<dbReference type="SUPFAM" id="SSF48452">
    <property type="entry name" value="TPR-like"/>
    <property type="match status" value="2"/>
</dbReference>
<evidence type="ECO:0000313" key="3">
    <source>
        <dbReference type="Proteomes" id="UP000192907"/>
    </source>
</evidence>
<keyword evidence="3" id="KW-1185">Reference proteome</keyword>
<dbReference type="RefSeq" id="WP_132322184.1">
    <property type="nucleotide sequence ID" value="NZ_FWZT01000017.1"/>
</dbReference>